<keyword evidence="1" id="KW-0732">Signal</keyword>
<feature type="chain" id="PRO_5022813912" evidence="1">
    <location>
        <begin position="22"/>
        <end position="123"/>
    </location>
</feature>
<feature type="signal peptide" evidence="1">
    <location>
        <begin position="1"/>
        <end position="21"/>
    </location>
</feature>
<dbReference type="RefSeq" id="WP_208660868.1">
    <property type="nucleotide sequence ID" value="NZ_CP076856.1"/>
</dbReference>
<dbReference type="AlphaFoldDB" id="A0A5B8R2C8"/>
<dbReference type="InterPro" id="IPR019648">
    <property type="entry name" value="YebY"/>
</dbReference>
<proteinExistence type="predicted"/>
<gene>
    <name evidence="2" type="ORF">D0436_23050</name>
</gene>
<dbReference type="EMBL" id="CP031775">
    <property type="protein sequence ID" value="QDZ93083.1"/>
    <property type="molecule type" value="Genomic_DNA"/>
</dbReference>
<evidence type="ECO:0000313" key="2">
    <source>
        <dbReference type="EMBL" id="QDZ93083.1"/>
    </source>
</evidence>
<name>A0A5B8R2C8_9GAMM</name>
<protein>
    <submittedName>
        <fullName evidence="2">DUF2511 domain-containing protein</fullName>
    </submittedName>
</protein>
<sequence length="123" mass="13591">MGTVKKAIILSLLALSPTLNAKEIHQSSYGESWPFTVESGELGCYDQAVIFIANDKEYAVNGVAQSKGYDAIEPIWKEDSSLLEYQKAIAKKENKTLRQVQDEMGVSRVNIGPILQEGLKLCK</sequence>
<dbReference type="Pfam" id="PF10709">
    <property type="entry name" value="DUF2511"/>
    <property type="match status" value="1"/>
</dbReference>
<organism evidence="2">
    <name type="scientific">Shewanella decolorationis</name>
    <dbReference type="NCBI Taxonomy" id="256839"/>
    <lineage>
        <taxon>Bacteria</taxon>
        <taxon>Pseudomonadati</taxon>
        <taxon>Pseudomonadota</taxon>
        <taxon>Gammaproteobacteria</taxon>
        <taxon>Alteromonadales</taxon>
        <taxon>Shewanellaceae</taxon>
        <taxon>Shewanella</taxon>
    </lineage>
</organism>
<evidence type="ECO:0000256" key="1">
    <source>
        <dbReference type="SAM" id="SignalP"/>
    </source>
</evidence>
<accession>A0A5B8R2C8</accession>
<reference evidence="2" key="1">
    <citation type="journal article" date="2019" name="Ecotoxicol. Environ. Saf.">
        <title>Microbial characterization of heavy metal resistant bacterial strains isolated from an electroplating wastewater treatment plant.</title>
        <authorList>
            <person name="Cai X."/>
            <person name="Zheng X."/>
            <person name="Zhang D."/>
            <person name="Iqbal W."/>
            <person name="Liu C."/>
            <person name="Yang B."/>
            <person name="Zhao X."/>
            <person name="Lu X."/>
            <person name="Mao Y."/>
        </authorList>
    </citation>
    <scope>NUCLEOTIDE SEQUENCE [LARGE SCALE GENOMIC DNA]</scope>
    <source>
        <strain evidence="2">Ni1-3</strain>
    </source>
</reference>